<evidence type="ECO:0000256" key="1">
    <source>
        <dbReference type="ARBA" id="ARBA00006499"/>
    </source>
</evidence>
<dbReference type="Gene3D" id="3.40.50.1820">
    <property type="entry name" value="alpha/beta hydrolase"/>
    <property type="match status" value="1"/>
</dbReference>
<dbReference type="OrthoDB" id="9801763at2"/>
<organism evidence="4 5">
    <name type="scientific">Thiothrix eikelboomii</name>
    <dbReference type="NCBI Taxonomy" id="92487"/>
    <lineage>
        <taxon>Bacteria</taxon>
        <taxon>Pseudomonadati</taxon>
        <taxon>Pseudomonadota</taxon>
        <taxon>Gammaproteobacteria</taxon>
        <taxon>Thiotrichales</taxon>
        <taxon>Thiotrichaceae</taxon>
        <taxon>Thiothrix</taxon>
    </lineage>
</organism>
<dbReference type="PANTHER" id="PTHR10655">
    <property type="entry name" value="LYSOPHOSPHOLIPASE-RELATED"/>
    <property type="match status" value="1"/>
</dbReference>
<comment type="similarity">
    <text evidence="1">Belongs to the AB hydrolase superfamily. AB hydrolase 2 family.</text>
</comment>
<name>A0A1T4XA05_9GAMM</name>
<reference evidence="4 5" key="1">
    <citation type="submission" date="2017-02" db="EMBL/GenBank/DDBJ databases">
        <authorList>
            <person name="Peterson S.W."/>
        </authorList>
    </citation>
    <scope>NUCLEOTIDE SEQUENCE [LARGE SCALE GENOMIC DNA]</scope>
    <source>
        <strain evidence="4 5">ATCC 49788</strain>
    </source>
</reference>
<evidence type="ECO:0000256" key="2">
    <source>
        <dbReference type="ARBA" id="ARBA00022801"/>
    </source>
</evidence>
<dbReference type="AlphaFoldDB" id="A0A1T4XA05"/>
<sequence>MDYLPAVIVEPSQSATASVIWLHGLGANGHDFEPIVPELNLAPEMAVRFIFPHAPKLAVTVNGGQLMPAWYDILAMTIDRQVDVKQLETSAQAVARLIDRELERGIPSERIVVAGFSQGGAVAYQAALTYPKPLAGLLVMSSYFATAESIQVNPANQQLPIVIFHGLHDSVVPESLGNKARQRLQGMGYAPEYFTYALEHSVNAAEVRDLASFIQKWLATAHQK</sequence>
<dbReference type="GO" id="GO:0016787">
    <property type="term" value="F:hydrolase activity"/>
    <property type="evidence" value="ECO:0007669"/>
    <property type="project" value="UniProtKB-KW"/>
</dbReference>
<dbReference type="InterPro" id="IPR029058">
    <property type="entry name" value="AB_hydrolase_fold"/>
</dbReference>
<protein>
    <submittedName>
        <fullName evidence="4">Phospholipase/carboxylesterase</fullName>
    </submittedName>
</protein>
<keyword evidence="5" id="KW-1185">Reference proteome</keyword>
<accession>A0A1T4XA05</accession>
<dbReference type="STRING" id="92487.SAMN02745130_02656"/>
<dbReference type="InterPro" id="IPR050565">
    <property type="entry name" value="LYPA1-2/EST-like"/>
</dbReference>
<proteinExistence type="inferred from homology"/>
<dbReference type="EMBL" id="FUYB01000014">
    <property type="protein sequence ID" value="SKA85945.1"/>
    <property type="molecule type" value="Genomic_DNA"/>
</dbReference>
<dbReference type="Proteomes" id="UP000190460">
    <property type="component" value="Unassembled WGS sequence"/>
</dbReference>
<feature type="domain" description="Phospholipase/carboxylesterase/thioesterase" evidence="3">
    <location>
        <begin position="6"/>
        <end position="218"/>
    </location>
</feature>
<dbReference type="InterPro" id="IPR003140">
    <property type="entry name" value="PLipase/COase/thioEstase"/>
</dbReference>
<evidence type="ECO:0000313" key="4">
    <source>
        <dbReference type="EMBL" id="SKA85945.1"/>
    </source>
</evidence>
<dbReference type="Pfam" id="PF02230">
    <property type="entry name" value="Abhydrolase_2"/>
    <property type="match status" value="1"/>
</dbReference>
<dbReference type="SUPFAM" id="SSF53474">
    <property type="entry name" value="alpha/beta-Hydrolases"/>
    <property type="match status" value="1"/>
</dbReference>
<gene>
    <name evidence="4" type="ORF">SAMN02745130_02656</name>
</gene>
<evidence type="ECO:0000313" key="5">
    <source>
        <dbReference type="Proteomes" id="UP000190460"/>
    </source>
</evidence>
<dbReference type="RefSeq" id="WP_078923113.1">
    <property type="nucleotide sequence ID" value="NZ_FUYB01000014.1"/>
</dbReference>
<dbReference type="PANTHER" id="PTHR10655:SF17">
    <property type="entry name" value="LYSOPHOSPHOLIPASE-LIKE PROTEIN 1"/>
    <property type="match status" value="1"/>
</dbReference>
<keyword evidence="2" id="KW-0378">Hydrolase</keyword>
<evidence type="ECO:0000259" key="3">
    <source>
        <dbReference type="Pfam" id="PF02230"/>
    </source>
</evidence>